<protein>
    <submittedName>
        <fullName evidence="1">FMN-binding negative transcriptional regulator</fullName>
    </submittedName>
</protein>
<dbReference type="Pfam" id="PF04299">
    <property type="entry name" value="FMN_bind_2"/>
    <property type="match status" value="1"/>
</dbReference>
<evidence type="ECO:0000313" key="1">
    <source>
        <dbReference type="EMBL" id="ATY86103.1"/>
    </source>
</evidence>
<gene>
    <name evidence="1" type="ORF">CVV65_15190</name>
</gene>
<dbReference type="PANTHER" id="PTHR35802">
    <property type="entry name" value="PROTEASE SYNTHASE AND SPORULATION PROTEIN PAI 2"/>
    <property type="match status" value="1"/>
</dbReference>
<sequence>MYIPEEFHMRNKDVMIQFIRKNSFGILFSQVKGRPFATHLPLLLDPDRKKLFGHLAKANPHWRELDNTEVLIVFQGPHAYISPSWYVEKQAVPTWNYVAVHVFGNCQIVRDEKKLHCLLREMVRFYEPDSPLLERLDEEFYVKLEKTVVGIEIEITAVEGKAKLSQNKSPETVRGVIEGLNNSKDYQACEVANLMQVLLDTMDKK</sequence>
<name>A0A2K8N9X6_9BACL</name>
<dbReference type="KEGG" id="kyr:CVV65_15190"/>
<dbReference type="InterPro" id="IPR007396">
    <property type="entry name" value="TR_PAI2-type"/>
</dbReference>
<dbReference type="SUPFAM" id="SSF50475">
    <property type="entry name" value="FMN-binding split barrel"/>
    <property type="match status" value="1"/>
</dbReference>
<dbReference type="AlphaFoldDB" id="A0A2K8N9X6"/>
<dbReference type="RefSeq" id="WP_100668852.1">
    <property type="nucleotide sequence ID" value="NZ_CP024955.1"/>
</dbReference>
<accession>A0A2K8N9X6</accession>
<proteinExistence type="predicted"/>
<dbReference type="InterPro" id="IPR012349">
    <property type="entry name" value="Split_barrel_FMN-bd"/>
</dbReference>
<dbReference type="OrthoDB" id="9794948at2"/>
<dbReference type="Gene3D" id="2.30.110.10">
    <property type="entry name" value="Electron Transport, Fmn-binding Protein, Chain A"/>
    <property type="match status" value="1"/>
</dbReference>
<organism evidence="1 2">
    <name type="scientific">Kyrpidia spormannii</name>
    <dbReference type="NCBI Taxonomy" id="2055160"/>
    <lineage>
        <taxon>Bacteria</taxon>
        <taxon>Bacillati</taxon>
        <taxon>Bacillota</taxon>
        <taxon>Bacilli</taxon>
        <taxon>Bacillales</taxon>
        <taxon>Alicyclobacillaceae</taxon>
        <taxon>Kyrpidia</taxon>
    </lineage>
</organism>
<dbReference type="Proteomes" id="UP000231932">
    <property type="component" value="Chromosome"/>
</dbReference>
<keyword evidence="2" id="KW-1185">Reference proteome</keyword>
<dbReference type="PANTHER" id="PTHR35802:SF1">
    <property type="entry name" value="PROTEASE SYNTHASE AND SPORULATION PROTEIN PAI 2"/>
    <property type="match status" value="1"/>
</dbReference>
<evidence type="ECO:0000313" key="2">
    <source>
        <dbReference type="Proteomes" id="UP000231932"/>
    </source>
</evidence>
<reference evidence="2" key="1">
    <citation type="submission" date="2017-11" db="EMBL/GenBank/DDBJ databases">
        <title>Complete Genome Sequence of Kyrpidia sp. Strain EA-1, a thermophilic, hydrogen-oxidizing Bacterium, isolated from the Azores.</title>
        <authorList>
            <person name="Reiner J.E."/>
            <person name="Lapp C.J."/>
            <person name="Bunk B."/>
            <person name="Gescher J."/>
        </authorList>
    </citation>
    <scope>NUCLEOTIDE SEQUENCE [LARGE SCALE GENOMIC DNA]</scope>
    <source>
        <strain evidence="2">EA-1</strain>
    </source>
</reference>
<dbReference type="EMBL" id="CP024955">
    <property type="protein sequence ID" value="ATY86103.1"/>
    <property type="molecule type" value="Genomic_DNA"/>
</dbReference>
<dbReference type="PIRSF" id="PIRSF010372">
    <property type="entry name" value="PaiB"/>
    <property type="match status" value="1"/>
</dbReference>